<dbReference type="Proteomes" id="UP000288805">
    <property type="component" value="Unassembled WGS sequence"/>
</dbReference>
<reference evidence="2 3" key="1">
    <citation type="journal article" date="2018" name="PLoS Genet.">
        <title>Population sequencing reveals clonal diversity and ancestral inbreeding in the grapevine cultivar Chardonnay.</title>
        <authorList>
            <person name="Roach M.J."/>
            <person name="Johnson D.L."/>
            <person name="Bohlmann J."/>
            <person name="van Vuuren H.J."/>
            <person name="Jones S.J."/>
            <person name="Pretorius I.S."/>
            <person name="Schmidt S.A."/>
            <person name="Borneman A.R."/>
        </authorList>
    </citation>
    <scope>NUCLEOTIDE SEQUENCE [LARGE SCALE GENOMIC DNA]</scope>
    <source>
        <strain evidence="3">cv. Chardonnay</strain>
        <tissue evidence="2">Leaf</tissue>
    </source>
</reference>
<organism evidence="2 3">
    <name type="scientific">Vitis vinifera</name>
    <name type="common">Grape</name>
    <dbReference type="NCBI Taxonomy" id="29760"/>
    <lineage>
        <taxon>Eukaryota</taxon>
        <taxon>Viridiplantae</taxon>
        <taxon>Streptophyta</taxon>
        <taxon>Embryophyta</taxon>
        <taxon>Tracheophyta</taxon>
        <taxon>Spermatophyta</taxon>
        <taxon>Magnoliopsida</taxon>
        <taxon>eudicotyledons</taxon>
        <taxon>Gunneridae</taxon>
        <taxon>Pentapetalae</taxon>
        <taxon>rosids</taxon>
        <taxon>Vitales</taxon>
        <taxon>Vitaceae</taxon>
        <taxon>Viteae</taxon>
        <taxon>Vitis</taxon>
    </lineage>
</organism>
<gene>
    <name evidence="2" type="ORF">CK203_028830</name>
</gene>
<dbReference type="EMBL" id="QGNW01000128">
    <property type="protein sequence ID" value="RVW93699.1"/>
    <property type="molecule type" value="Genomic_DNA"/>
</dbReference>
<accession>A0A438IAL0</accession>
<protein>
    <submittedName>
        <fullName evidence="2">Uncharacterized protein</fullName>
    </submittedName>
</protein>
<proteinExistence type="predicted"/>
<evidence type="ECO:0000313" key="2">
    <source>
        <dbReference type="EMBL" id="RVW93699.1"/>
    </source>
</evidence>
<dbReference type="AlphaFoldDB" id="A0A438IAL0"/>
<sequence length="139" mass="15784">MALPPPRGIMTSQKVFPPLKREAELLTLYKRAFTQGGSYVDHWDARHQHWRRLWENSDSVDGKDVHTFQKPLVGQGRRRLFRMALSHREKTAGKRATNAGSPPGDSETKRRKRCVAYPGFIDGASSWLALKRSGSKLKA</sequence>
<evidence type="ECO:0000313" key="3">
    <source>
        <dbReference type="Proteomes" id="UP000288805"/>
    </source>
</evidence>
<comment type="caution">
    <text evidence="2">The sequence shown here is derived from an EMBL/GenBank/DDBJ whole genome shotgun (WGS) entry which is preliminary data.</text>
</comment>
<name>A0A438IAL0_VITVI</name>
<evidence type="ECO:0000256" key="1">
    <source>
        <dbReference type="SAM" id="MobiDB-lite"/>
    </source>
</evidence>
<feature type="region of interest" description="Disordered" evidence="1">
    <location>
        <begin position="87"/>
        <end position="111"/>
    </location>
</feature>